<evidence type="ECO:0000313" key="3">
    <source>
        <dbReference type="EMBL" id="ACG24329.1"/>
    </source>
</evidence>
<dbReference type="AlphaFoldDB" id="B6SHJ6"/>
<accession>B6SHJ6</accession>
<feature type="region of interest" description="Disordered" evidence="1">
    <location>
        <begin position="1"/>
        <end position="26"/>
    </location>
</feature>
<keyword evidence="2" id="KW-0472">Membrane</keyword>
<protein>
    <submittedName>
        <fullName evidence="3">Uncharacterized protein</fullName>
    </submittedName>
</protein>
<keyword evidence="2" id="KW-0812">Transmembrane</keyword>
<feature type="transmembrane region" description="Helical" evidence="2">
    <location>
        <begin position="56"/>
        <end position="77"/>
    </location>
</feature>
<organism evidence="3">
    <name type="scientific">Zea mays</name>
    <name type="common">Maize</name>
    <dbReference type="NCBI Taxonomy" id="4577"/>
    <lineage>
        <taxon>Eukaryota</taxon>
        <taxon>Viridiplantae</taxon>
        <taxon>Streptophyta</taxon>
        <taxon>Embryophyta</taxon>
        <taxon>Tracheophyta</taxon>
        <taxon>Spermatophyta</taxon>
        <taxon>Magnoliopsida</taxon>
        <taxon>Liliopsida</taxon>
        <taxon>Poales</taxon>
        <taxon>Poaceae</taxon>
        <taxon>PACMAD clade</taxon>
        <taxon>Panicoideae</taxon>
        <taxon>Andropogonodae</taxon>
        <taxon>Andropogoneae</taxon>
        <taxon>Tripsacinae</taxon>
        <taxon>Zea</taxon>
    </lineage>
</organism>
<reference evidence="3" key="1">
    <citation type="journal article" date="2009" name="Plant Mol. Biol.">
        <title>Insights into corn genes derived from large-scale cDNA sequencing.</title>
        <authorList>
            <person name="Alexandrov N.N."/>
            <person name="Brover V.V."/>
            <person name="Freidin S."/>
            <person name="Troukhan M.E."/>
            <person name="Tatarinova T.V."/>
            <person name="Zhang H."/>
            <person name="Swaller T.J."/>
            <person name="Lu Y.P."/>
            <person name="Bouck J."/>
            <person name="Flavell R.B."/>
            <person name="Feldmann K.A."/>
        </authorList>
    </citation>
    <scope>NUCLEOTIDE SEQUENCE</scope>
</reference>
<dbReference type="EMBL" id="EU952211">
    <property type="protein sequence ID" value="ACG24329.1"/>
    <property type="molecule type" value="mRNA"/>
</dbReference>
<name>B6SHJ6_MAIZE</name>
<keyword evidence="2" id="KW-1133">Transmembrane helix</keyword>
<evidence type="ECO:0000256" key="1">
    <source>
        <dbReference type="SAM" id="MobiDB-lite"/>
    </source>
</evidence>
<evidence type="ECO:0000256" key="2">
    <source>
        <dbReference type="SAM" id="Phobius"/>
    </source>
</evidence>
<dbReference type="EMBL" id="EU952230">
    <property type="protein sequence ID" value="ACG24348.1"/>
    <property type="molecule type" value="mRNA"/>
</dbReference>
<sequence length="93" mass="10435">MQGVKPSGGRRDRPRCTSTTNGRDASRSAAAAISLYKAISRRTKCKRKSIDGRKTCTYLVLIPAAGALLEAYCMMVMRAVYNYYWCWAICIFI</sequence>
<proteinExistence type="evidence at transcript level"/>